<dbReference type="Proteomes" id="UP001296776">
    <property type="component" value="Unassembled WGS sequence"/>
</dbReference>
<keyword evidence="1" id="KW-0472">Membrane</keyword>
<reference evidence="2" key="1">
    <citation type="submission" date="2017-08" db="EMBL/GenBank/DDBJ databases">
        <authorList>
            <person name="Imhoff J.F."/>
            <person name="Rahn T."/>
            <person name="Kuenzel S."/>
            <person name="Neulinger S.C."/>
        </authorList>
    </citation>
    <scope>NUCLEOTIDE SEQUENCE</scope>
    <source>
        <strain evidence="2">DSM 11080</strain>
    </source>
</reference>
<evidence type="ECO:0000256" key="1">
    <source>
        <dbReference type="SAM" id="Phobius"/>
    </source>
</evidence>
<organism evidence="2 3">
    <name type="scientific">Halochromatium glycolicum</name>
    <dbReference type="NCBI Taxonomy" id="85075"/>
    <lineage>
        <taxon>Bacteria</taxon>
        <taxon>Pseudomonadati</taxon>
        <taxon>Pseudomonadota</taxon>
        <taxon>Gammaproteobacteria</taxon>
        <taxon>Chromatiales</taxon>
        <taxon>Chromatiaceae</taxon>
        <taxon>Halochromatium</taxon>
    </lineage>
</organism>
<protein>
    <submittedName>
        <fullName evidence="2">Uncharacterized protein</fullName>
    </submittedName>
</protein>
<accession>A0AAJ0XAF3</accession>
<name>A0AAJ0XAF3_9GAMM</name>
<dbReference type="EMBL" id="NRSJ01000027">
    <property type="protein sequence ID" value="MBK1705754.1"/>
    <property type="molecule type" value="Genomic_DNA"/>
</dbReference>
<feature type="transmembrane region" description="Helical" evidence="1">
    <location>
        <begin position="43"/>
        <end position="63"/>
    </location>
</feature>
<keyword evidence="1" id="KW-1133">Transmembrane helix</keyword>
<keyword evidence="1" id="KW-0812">Transmembrane</keyword>
<feature type="transmembrane region" description="Helical" evidence="1">
    <location>
        <begin position="83"/>
        <end position="100"/>
    </location>
</feature>
<reference evidence="2" key="2">
    <citation type="journal article" date="2020" name="Microorganisms">
        <title>Osmotic Adaptation and Compatible Solute Biosynthesis of Phototrophic Bacteria as Revealed from Genome Analyses.</title>
        <authorList>
            <person name="Imhoff J.F."/>
            <person name="Rahn T."/>
            <person name="Kunzel S."/>
            <person name="Keller A."/>
            <person name="Neulinger S.C."/>
        </authorList>
    </citation>
    <scope>NUCLEOTIDE SEQUENCE</scope>
    <source>
        <strain evidence="2">DSM 11080</strain>
    </source>
</reference>
<gene>
    <name evidence="2" type="ORF">CKO40_14635</name>
</gene>
<comment type="caution">
    <text evidence="2">The sequence shown here is derived from an EMBL/GenBank/DDBJ whole genome shotgun (WGS) entry which is preliminary data.</text>
</comment>
<evidence type="ECO:0000313" key="3">
    <source>
        <dbReference type="Proteomes" id="UP001296776"/>
    </source>
</evidence>
<feature type="transmembrane region" description="Helical" evidence="1">
    <location>
        <begin position="112"/>
        <end position="133"/>
    </location>
</feature>
<evidence type="ECO:0000313" key="2">
    <source>
        <dbReference type="EMBL" id="MBK1705754.1"/>
    </source>
</evidence>
<keyword evidence="3" id="KW-1185">Reference proteome</keyword>
<dbReference type="AlphaFoldDB" id="A0AAJ0XAF3"/>
<proteinExistence type="predicted"/>
<sequence>MLTSVHRFAALFAFGLIATFMAATLMAEGFLSYAAIADVKQAIVYALFVLVPLLAMTGGSGFVLSRRSEHPLVAAKRRRMPVIALNGILVLMPLALFLNLKAGQGAFDLSFYGAQALELVAGGVNLWLIGLNIRDGMRLRGRTSTVLQAPV</sequence>